<evidence type="ECO:0000256" key="3">
    <source>
        <dbReference type="ARBA" id="ARBA00022723"/>
    </source>
</evidence>
<dbReference type="SUPFAM" id="SSF51735">
    <property type="entry name" value="NAD(P)-binding Rossmann-fold domains"/>
    <property type="match status" value="1"/>
</dbReference>
<dbReference type="AlphaFoldDB" id="A0A7I7QL99"/>
<proteinExistence type="inferred from homology"/>
<evidence type="ECO:0000256" key="5">
    <source>
        <dbReference type="ARBA" id="ARBA00023002"/>
    </source>
</evidence>
<keyword evidence="3" id="KW-0479">Metal-binding</keyword>
<dbReference type="Pfam" id="PF08240">
    <property type="entry name" value="ADH_N"/>
    <property type="match status" value="1"/>
</dbReference>
<evidence type="ECO:0000256" key="4">
    <source>
        <dbReference type="ARBA" id="ARBA00022833"/>
    </source>
</evidence>
<comment type="similarity">
    <text evidence="2">Belongs to the zinc-containing alcohol dehydrogenase family.</text>
</comment>
<comment type="cofactor">
    <cofactor evidence="1">
        <name>Zn(2+)</name>
        <dbReference type="ChEBI" id="CHEBI:29105"/>
    </cofactor>
</comment>
<keyword evidence="4" id="KW-0862">Zinc</keyword>
<dbReference type="InterPro" id="IPR011032">
    <property type="entry name" value="GroES-like_sf"/>
</dbReference>
<gene>
    <name evidence="7" type="ORF">MSEDJ_09760</name>
</gene>
<dbReference type="SMART" id="SM00829">
    <property type="entry name" value="PKS_ER"/>
    <property type="match status" value="1"/>
</dbReference>
<dbReference type="InterPro" id="IPR020843">
    <property type="entry name" value="ER"/>
</dbReference>
<keyword evidence="8" id="KW-1185">Reference proteome</keyword>
<dbReference type="Gene3D" id="3.40.50.720">
    <property type="entry name" value="NAD(P)-binding Rossmann-like Domain"/>
    <property type="match status" value="1"/>
</dbReference>
<feature type="domain" description="Enoyl reductase (ER)" evidence="6">
    <location>
        <begin position="19"/>
        <end position="343"/>
    </location>
</feature>
<reference evidence="7 8" key="1">
    <citation type="journal article" date="2019" name="Emerg. Microbes Infect.">
        <title>Comprehensive subspecies identification of 175 nontuberculous mycobacteria species based on 7547 genomic profiles.</title>
        <authorList>
            <person name="Matsumoto Y."/>
            <person name="Kinjo T."/>
            <person name="Motooka D."/>
            <person name="Nabeya D."/>
            <person name="Jung N."/>
            <person name="Uechi K."/>
            <person name="Horii T."/>
            <person name="Iida T."/>
            <person name="Fujita J."/>
            <person name="Nakamura S."/>
        </authorList>
    </citation>
    <scope>NUCLEOTIDE SEQUENCE [LARGE SCALE GENOMIC DNA]</scope>
    <source>
        <strain evidence="7 8">JCM 17899</strain>
    </source>
</reference>
<dbReference type="Proteomes" id="UP000467193">
    <property type="component" value="Chromosome"/>
</dbReference>
<dbReference type="PANTHER" id="PTHR43161:SF9">
    <property type="entry name" value="SORBITOL DEHYDROGENASE"/>
    <property type="match status" value="1"/>
</dbReference>
<evidence type="ECO:0000256" key="1">
    <source>
        <dbReference type="ARBA" id="ARBA00001947"/>
    </source>
</evidence>
<evidence type="ECO:0000256" key="2">
    <source>
        <dbReference type="ARBA" id="ARBA00008072"/>
    </source>
</evidence>
<dbReference type="Gene3D" id="3.90.180.10">
    <property type="entry name" value="Medium-chain alcohol dehydrogenases, catalytic domain"/>
    <property type="match status" value="1"/>
</dbReference>
<dbReference type="InterPro" id="IPR013149">
    <property type="entry name" value="ADH-like_C"/>
</dbReference>
<name>A0A7I7QL99_9MYCO</name>
<dbReference type="InterPro" id="IPR036291">
    <property type="entry name" value="NAD(P)-bd_dom_sf"/>
</dbReference>
<evidence type="ECO:0000313" key="7">
    <source>
        <dbReference type="EMBL" id="BBY26880.1"/>
    </source>
</evidence>
<evidence type="ECO:0000259" key="6">
    <source>
        <dbReference type="SMART" id="SM00829"/>
    </source>
</evidence>
<dbReference type="PANTHER" id="PTHR43161">
    <property type="entry name" value="SORBITOL DEHYDROGENASE"/>
    <property type="match status" value="1"/>
</dbReference>
<keyword evidence="5" id="KW-0560">Oxidoreductase</keyword>
<dbReference type="EMBL" id="AP022588">
    <property type="protein sequence ID" value="BBY26880.1"/>
    <property type="molecule type" value="Genomic_DNA"/>
</dbReference>
<evidence type="ECO:0000313" key="8">
    <source>
        <dbReference type="Proteomes" id="UP000467193"/>
    </source>
</evidence>
<organism evidence="7 8">
    <name type="scientific">Mycolicibacterium sediminis</name>
    <dbReference type="NCBI Taxonomy" id="1286180"/>
    <lineage>
        <taxon>Bacteria</taxon>
        <taxon>Bacillati</taxon>
        <taxon>Actinomycetota</taxon>
        <taxon>Actinomycetes</taxon>
        <taxon>Mycobacteriales</taxon>
        <taxon>Mycobacteriaceae</taxon>
        <taxon>Mycolicibacterium</taxon>
    </lineage>
</organism>
<protein>
    <submittedName>
        <fullName evidence="7">Sorbitol dehydrogenase</fullName>
    </submittedName>
</protein>
<dbReference type="KEGG" id="msei:MSEDJ_09760"/>
<dbReference type="GO" id="GO:0016491">
    <property type="term" value="F:oxidoreductase activity"/>
    <property type="evidence" value="ECO:0007669"/>
    <property type="project" value="UniProtKB-KW"/>
</dbReference>
<dbReference type="GO" id="GO:0046872">
    <property type="term" value="F:metal ion binding"/>
    <property type="evidence" value="ECO:0007669"/>
    <property type="project" value="UniProtKB-KW"/>
</dbReference>
<dbReference type="InterPro" id="IPR013154">
    <property type="entry name" value="ADH-like_N"/>
</dbReference>
<dbReference type="Pfam" id="PF00107">
    <property type="entry name" value="ADH_zinc_N"/>
    <property type="match status" value="1"/>
</dbReference>
<dbReference type="SUPFAM" id="SSF50129">
    <property type="entry name" value="GroES-like"/>
    <property type="match status" value="1"/>
</dbReference>
<accession>A0A7I7QL99</accession>
<sequence>MLPSGSEADANRMLAARLHAVGDVRVVVERGPDDPRPGWSLLAVTSVGICGSDLHWFTDGGIGENRIDRPVVPGHEFAAVAVTGPYAGRRVAVDPAIPCDHCESCGAGYHNLCPTVEFAGHGTVDGGLRERLVWPDHLLHPLPDDLSDDAGALLEPLGVAIHAVGVAHLRAGADVLVVGAGPIGALAVQVARRSGARRVFVVEPLAHRRATALRCGADAAWSADDGAAAVLDATGGRGVDVAVELAGTDPAIATAVGAVRPGGRIALGGIPSEDASSFPAAAARRKGLTFAMVRRMNDTYPRAIEMATSGVDLDALVTERHPLSDAAKAFASAAERRGDKVVVAVSEG</sequence>